<keyword evidence="4 7" id="KW-0812">Transmembrane</keyword>
<gene>
    <name evidence="8" type="ORF">KM029_04000</name>
</gene>
<evidence type="ECO:0000313" key="9">
    <source>
        <dbReference type="Proteomes" id="UP000682802"/>
    </source>
</evidence>
<evidence type="ECO:0000256" key="3">
    <source>
        <dbReference type="ARBA" id="ARBA00022475"/>
    </source>
</evidence>
<dbReference type="Proteomes" id="UP000682802">
    <property type="component" value="Chromosome 1"/>
</dbReference>
<evidence type="ECO:0000256" key="4">
    <source>
        <dbReference type="ARBA" id="ARBA00022692"/>
    </source>
</evidence>
<protein>
    <submittedName>
        <fullName evidence="8">Oligosaccharide flippase family protein</fullName>
    </submittedName>
</protein>
<evidence type="ECO:0000256" key="7">
    <source>
        <dbReference type="SAM" id="Phobius"/>
    </source>
</evidence>
<proteinExistence type="inferred from homology"/>
<dbReference type="PANTHER" id="PTHR30250">
    <property type="entry name" value="PST FAMILY PREDICTED COLANIC ACID TRANSPORTER"/>
    <property type="match status" value="1"/>
</dbReference>
<feature type="transmembrane region" description="Helical" evidence="7">
    <location>
        <begin position="285"/>
        <end position="303"/>
    </location>
</feature>
<feature type="transmembrane region" description="Helical" evidence="7">
    <location>
        <begin position="79"/>
        <end position="100"/>
    </location>
</feature>
<feature type="transmembrane region" description="Helical" evidence="7">
    <location>
        <begin position="106"/>
        <end position="125"/>
    </location>
</feature>
<evidence type="ECO:0000256" key="2">
    <source>
        <dbReference type="ARBA" id="ARBA00007430"/>
    </source>
</evidence>
<dbReference type="RefSeq" id="WP_144075489.1">
    <property type="nucleotide sequence ID" value="NZ_CP076128.1"/>
</dbReference>
<feature type="transmembrane region" description="Helical" evidence="7">
    <location>
        <begin position="17"/>
        <end position="35"/>
    </location>
</feature>
<feature type="transmembrane region" description="Helical" evidence="7">
    <location>
        <begin position="167"/>
        <end position="187"/>
    </location>
</feature>
<dbReference type="EMBL" id="CP076128">
    <property type="protein sequence ID" value="QWG08110.1"/>
    <property type="molecule type" value="Genomic_DNA"/>
</dbReference>
<keyword evidence="5 7" id="KW-1133">Transmembrane helix</keyword>
<keyword evidence="3" id="KW-1003">Cell membrane</keyword>
<evidence type="ECO:0000256" key="5">
    <source>
        <dbReference type="ARBA" id="ARBA00022989"/>
    </source>
</evidence>
<organism evidence="8 9">
    <name type="scientific">Flammeovirga kamogawensis</name>
    <dbReference type="NCBI Taxonomy" id="373891"/>
    <lineage>
        <taxon>Bacteria</taxon>
        <taxon>Pseudomonadati</taxon>
        <taxon>Bacteroidota</taxon>
        <taxon>Cytophagia</taxon>
        <taxon>Cytophagales</taxon>
        <taxon>Flammeovirgaceae</taxon>
        <taxon>Flammeovirga</taxon>
    </lineage>
</organism>
<evidence type="ECO:0000256" key="6">
    <source>
        <dbReference type="ARBA" id="ARBA00023136"/>
    </source>
</evidence>
<dbReference type="InterPro" id="IPR050833">
    <property type="entry name" value="Poly_Biosynth_Transport"/>
</dbReference>
<comment type="subcellular location">
    <subcellularLocation>
        <location evidence="1">Cell membrane</location>
        <topology evidence="1">Multi-pass membrane protein</topology>
    </subcellularLocation>
</comment>
<sequence length="409" mass="46130">MPSLLIKNLSWEFGSKLAVQVLTFGLSIVMTRYLLPEDYGDFGLLVAIISIFSIFQDLSINEAIIQKGNCTNKVLSSAYWFMFFLGGVCFLSFFALCFLLKENGVIALNLNLILLLGSTFLFAGMSRGVVLHTSLHLNFKAISVANLISSLFASVTGVFLAKSGLGVIALIASFFLKYFLNNVLLFFHSSWKPSLSFSIKEISPFFRFSKTRSITKIIRLILAEADVLVVKTFQSEAIFGGYIKSRSIEKQLSNNMISVYSQVMYSHFSHLKNETGKLLLLLKRAAITVFLISMVLSISLFVYGENLFVLFFGEHWRESGVLFSLFSLLLLFKPLNHLLEIFLNACGEVTKTFKVEVYSKIGLIICLIILVIYKMINTFILLLFINSFIECVLLCFSTYKRILSFEDTL</sequence>
<accession>A0ABX8GWY4</accession>
<dbReference type="Pfam" id="PF13440">
    <property type="entry name" value="Polysacc_synt_3"/>
    <property type="match status" value="1"/>
</dbReference>
<feature type="transmembrane region" description="Helical" evidence="7">
    <location>
        <begin position="323"/>
        <end position="343"/>
    </location>
</feature>
<reference evidence="8 9" key="1">
    <citation type="submission" date="2021-05" db="EMBL/GenBank/DDBJ databases">
        <title>Comparative genomic studies on the polysaccharide-degrading batcterial strains of the Flammeovirga genus.</title>
        <authorList>
            <person name="Zewei F."/>
            <person name="Zheng Z."/>
            <person name="Yu L."/>
            <person name="Ruyue G."/>
            <person name="Yanhong M."/>
            <person name="Yuanyuan C."/>
            <person name="Jingyan G."/>
            <person name="Wenjun H."/>
        </authorList>
    </citation>
    <scope>NUCLEOTIDE SEQUENCE [LARGE SCALE GENOMIC DNA]</scope>
    <source>
        <strain evidence="8 9">YS10</strain>
    </source>
</reference>
<keyword evidence="6 7" id="KW-0472">Membrane</keyword>
<comment type="similarity">
    <text evidence="2">Belongs to the polysaccharide synthase family.</text>
</comment>
<evidence type="ECO:0000313" key="8">
    <source>
        <dbReference type="EMBL" id="QWG08110.1"/>
    </source>
</evidence>
<evidence type="ECO:0000256" key="1">
    <source>
        <dbReference type="ARBA" id="ARBA00004651"/>
    </source>
</evidence>
<keyword evidence="9" id="KW-1185">Reference proteome</keyword>
<feature type="transmembrane region" description="Helical" evidence="7">
    <location>
        <begin position="355"/>
        <end position="373"/>
    </location>
</feature>
<feature type="transmembrane region" description="Helical" evidence="7">
    <location>
        <begin position="137"/>
        <end position="161"/>
    </location>
</feature>
<dbReference type="PANTHER" id="PTHR30250:SF10">
    <property type="entry name" value="LIPOPOLYSACCHARIDE BIOSYNTHESIS PROTEIN WZXC"/>
    <property type="match status" value="1"/>
</dbReference>
<name>A0ABX8GWY4_9BACT</name>